<dbReference type="InterPro" id="IPR001533">
    <property type="entry name" value="Pterin_deHydtase"/>
</dbReference>
<dbReference type="InterPro" id="IPR036428">
    <property type="entry name" value="PCD_sf"/>
</dbReference>
<evidence type="ECO:0000256" key="2">
    <source>
        <dbReference type="ARBA" id="ARBA00006472"/>
    </source>
</evidence>
<dbReference type="STRING" id="60169.A0A1V6NCA5"/>
<proteinExistence type="inferred from homology"/>
<dbReference type="PANTHER" id="PTHR12599:SF0">
    <property type="entry name" value="PTERIN-4-ALPHA-CARBINOLAMINE DEHYDRATASE"/>
    <property type="match status" value="1"/>
</dbReference>
<dbReference type="Pfam" id="PF01329">
    <property type="entry name" value="Pterin_4a"/>
    <property type="match status" value="1"/>
</dbReference>
<comment type="caution">
    <text evidence="6">The sequence shown here is derived from an EMBL/GenBank/DDBJ whole genome shotgun (WGS) entry which is preliminary data.</text>
</comment>
<evidence type="ECO:0000256" key="5">
    <source>
        <dbReference type="ARBA" id="ARBA00030497"/>
    </source>
</evidence>
<dbReference type="EC" id="4.2.1.96" evidence="3"/>
<keyword evidence="4" id="KW-0456">Lyase</keyword>
<protein>
    <recommendedName>
        <fullName evidence="3">4a-hydroxytetrahydrobiopterin dehydratase</fullName>
        <ecNumber evidence="3">4.2.1.96</ecNumber>
    </recommendedName>
    <alternativeName>
        <fullName evidence="5">4-alpha-hydroxy-tetrahydropterin dehydratase</fullName>
    </alternativeName>
</protein>
<dbReference type="Gene3D" id="3.30.1360.20">
    <property type="entry name" value="Transcriptional coactivator/pterin dehydratase"/>
    <property type="match status" value="1"/>
</dbReference>
<comment type="similarity">
    <text evidence="2">Belongs to the pterin-4-alpha-carbinolamine dehydratase family.</text>
</comment>
<keyword evidence="7" id="KW-1185">Reference proteome</keyword>
<dbReference type="EMBL" id="MDYM01000014">
    <property type="protein sequence ID" value="OQD62096.1"/>
    <property type="molecule type" value="Genomic_DNA"/>
</dbReference>
<organism evidence="6 7">
    <name type="scientific">Penicillium polonicum</name>
    <dbReference type="NCBI Taxonomy" id="60169"/>
    <lineage>
        <taxon>Eukaryota</taxon>
        <taxon>Fungi</taxon>
        <taxon>Dikarya</taxon>
        <taxon>Ascomycota</taxon>
        <taxon>Pezizomycotina</taxon>
        <taxon>Eurotiomycetes</taxon>
        <taxon>Eurotiomycetidae</taxon>
        <taxon>Eurotiales</taxon>
        <taxon>Aspergillaceae</taxon>
        <taxon>Penicillium</taxon>
    </lineage>
</organism>
<dbReference type="Proteomes" id="UP000191408">
    <property type="component" value="Unassembled WGS sequence"/>
</dbReference>
<dbReference type="GO" id="GO:0006729">
    <property type="term" value="P:tetrahydrobiopterin biosynthetic process"/>
    <property type="evidence" value="ECO:0007669"/>
    <property type="project" value="InterPro"/>
</dbReference>
<dbReference type="SUPFAM" id="SSF55248">
    <property type="entry name" value="PCD-like"/>
    <property type="match status" value="1"/>
</dbReference>
<reference evidence="7" key="1">
    <citation type="journal article" date="2017" name="Nat. Microbiol.">
        <title>Global analysis of biosynthetic gene clusters reveals vast potential of secondary metabolite production in Penicillium species.</title>
        <authorList>
            <person name="Nielsen J.C."/>
            <person name="Grijseels S."/>
            <person name="Prigent S."/>
            <person name="Ji B."/>
            <person name="Dainat J."/>
            <person name="Nielsen K.F."/>
            <person name="Frisvad J.C."/>
            <person name="Workman M."/>
            <person name="Nielsen J."/>
        </authorList>
    </citation>
    <scope>NUCLEOTIDE SEQUENCE [LARGE SCALE GENOMIC DNA]</scope>
    <source>
        <strain evidence="7">IBT 4502</strain>
    </source>
</reference>
<accession>A0A1V6NCA5</accession>
<dbReference type="CDD" id="cd00488">
    <property type="entry name" value="PCD_DCoH"/>
    <property type="match status" value="1"/>
</dbReference>
<comment type="catalytic activity">
    <reaction evidence="1">
        <text>(4aS,6R)-4a-hydroxy-L-erythro-5,6,7,8-tetrahydrobiopterin = (6R)-L-erythro-6,7-dihydrobiopterin + H2O</text>
        <dbReference type="Rhea" id="RHEA:11920"/>
        <dbReference type="ChEBI" id="CHEBI:15377"/>
        <dbReference type="ChEBI" id="CHEBI:15642"/>
        <dbReference type="ChEBI" id="CHEBI:43120"/>
        <dbReference type="EC" id="4.2.1.96"/>
    </reaction>
</comment>
<dbReference type="OrthoDB" id="277398at2759"/>
<evidence type="ECO:0000256" key="1">
    <source>
        <dbReference type="ARBA" id="ARBA00001554"/>
    </source>
</evidence>
<evidence type="ECO:0000256" key="4">
    <source>
        <dbReference type="ARBA" id="ARBA00023239"/>
    </source>
</evidence>
<name>A0A1V6NCA5_PENPO</name>
<dbReference type="AlphaFoldDB" id="A0A1V6NCA5"/>
<evidence type="ECO:0000313" key="7">
    <source>
        <dbReference type="Proteomes" id="UP000191408"/>
    </source>
</evidence>
<dbReference type="PANTHER" id="PTHR12599">
    <property type="entry name" value="PTERIN-4-ALPHA-CARBINOLAMINE DEHYDRATASE"/>
    <property type="match status" value="1"/>
</dbReference>
<dbReference type="GO" id="GO:0008124">
    <property type="term" value="F:4-alpha-hydroxytetrahydrobiopterin dehydratase activity"/>
    <property type="evidence" value="ECO:0007669"/>
    <property type="project" value="UniProtKB-EC"/>
</dbReference>
<evidence type="ECO:0000256" key="3">
    <source>
        <dbReference type="ARBA" id="ARBA00013252"/>
    </source>
</evidence>
<gene>
    <name evidence="6" type="ORF">PENPOL_c014G04833</name>
</gene>
<sequence>MNCLTSRLCARRISITPLTRLPLHTPFPLTRSFPRMASSAFQFAEGEDVQQLARDADALLQQGWVQDGDGMGVTKTFHFKSYFKAVAFVNMIAAESASKKHHPTMTVRIGSVDVHWTTHRPRGFTQKDVTMAQHCDQGADLMAVDPGQGLKCGPSI</sequence>
<evidence type="ECO:0000313" key="6">
    <source>
        <dbReference type="EMBL" id="OQD62096.1"/>
    </source>
</evidence>